<accession>A0A2P2Q6W0</accession>
<sequence length="13" mass="1513">MPFLHTVPDQIKS</sequence>
<proteinExistence type="predicted"/>
<name>A0A2P2Q6W0_RHIMU</name>
<protein>
    <submittedName>
        <fullName evidence="1">Uncharacterized protein</fullName>
    </submittedName>
</protein>
<organism evidence="1">
    <name type="scientific">Rhizophora mucronata</name>
    <name type="common">Asiatic mangrove</name>
    <dbReference type="NCBI Taxonomy" id="61149"/>
    <lineage>
        <taxon>Eukaryota</taxon>
        <taxon>Viridiplantae</taxon>
        <taxon>Streptophyta</taxon>
        <taxon>Embryophyta</taxon>
        <taxon>Tracheophyta</taxon>
        <taxon>Spermatophyta</taxon>
        <taxon>Magnoliopsida</taxon>
        <taxon>eudicotyledons</taxon>
        <taxon>Gunneridae</taxon>
        <taxon>Pentapetalae</taxon>
        <taxon>rosids</taxon>
        <taxon>fabids</taxon>
        <taxon>Malpighiales</taxon>
        <taxon>Rhizophoraceae</taxon>
        <taxon>Rhizophora</taxon>
    </lineage>
</organism>
<evidence type="ECO:0000313" key="1">
    <source>
        <dbReference type="EMBL" id="MBX62725.1"/>
    </source>
</evidence>
<dbReference type="EMBL" id="GGEC01082241">
    <property type="protein sequence ID" value="MBX62725.1"/>
    <property type="molecule type" value="Transcribed_RNA"/>
</dbReference>
<reference evidence="1" key="1">
    <citation type="submission" date="2018-02" db="EMBL/GenBank/DDBJ databases">
        <title>Rhizophora mucronata_Transcriptome.</title>
        <authorList>
            <person name="Meera S.P."/>
            <person name="Sreeshan A."/>
            <person name="Augustine A."/>
        </authorList>
    </citation>
    <scope>NUCLEOTIDE SEQUENCE</scope>
    <source>
        <tissue evidence="1">Leaf</tissue>
    </source>
</reference>